<dbReference type="Gene3D" id="1.25.40.10">
    <property type="entry name" value="Tetratricopeptide repeat domain"/>
    <property type="match status" value="1"/>
</dbReference>
<dbReference type="InterPro" id="IPR000719">
    <property type="entry name" value="Prot_kinase_dom"/>
</dbReference>
<dbReference type="Gene3D" id="1.10.510.10">
    <property type="entry name" value="Transferase(Phosphotransferase) domain 1"/>
    <property type="match status" value="1"/>
</dbReference>
<evidence type="ECO:0000259" key="9">
    <source>
        <dbReference type="PROSITE" id="PS50011"/>
    </source>
</evidence>
<dbReference type="SUPFAM" id="SSF56112">
    <property type="entry name" value="Protein kinase-like (PK-like)"/>
    <property type="match status" value="1"/>
</dbReference>
<dbReference type="PANTHER" id="PTHR11071">
    <property type="entry name" value="PEPTIDYL-PROLYL CIS-TRANS ISOMERASE"/>
    <property type="match status" value="1"/>
</dbReference>
<dbReference type="PROSITE" id="PS50072">
    <property type="entry name" value="CSA_PPIASE_2"/>
    <property type="match status" value="1"/>
</dbReference>
<dbReference type="GO" id="GO:0003755">
    <property type="term" value="F:peptidyl-prolyl cis-trans isomerase activity"/>
    <property type="evidence" value="ECO:0007669"/>
    <property type="project" value="UniProtKB-KW"/>
</dbReference>
<dbReference type="PANTHER" id="PTHR11071:SF561">
    <property type="entry name" value="PEPTIDYL-PROLYL CIS-TRANS ISOMERASE D-RELATED"/>
    <property type="match status" value="1"/>
</dbReference>
<dbReference type="AlphaFoldDB" id="A0AAV3NYN1"/>
<dbReference type="PROSITE" id="PS50005">
    <property type="entry name" value="TPR"/>
    <property type="match status" value="1"/>
</dbReference>
<feature type="domain" description="Protein kinase" evidence="9">
    <location>
        <begin position="212"/>
        <end position="542"/>
    </location>
</feature>
<dbReference type="InterPro" id="IPR002130">
    <property type="entry name" value="Cyclophilin-type_PPIase_dom"/>
</dbReference>
<dbReference type="PROSITE" id="PS50293">
    <property type="entry name" value="TPR_REGION"/>
    <property type="match status" value="1"/>
</dbReference>
<keyword evidence="12" id="KW-1185">Reference proteome</keyword>
<feature type="repeat" description="TPR" evidence="8">
    <location>
        <begin position="298"/>
        <end position="331"/>
    </location>
</feature>
<gene>
    <name evidence="11" type="ORF">LIER_04956</name>
</gene>
<dbReference type="GO" id="GO:0005524">
    <property type="term" value="F:ATP binding"/>
    <property type="evidence" value="ECO:0007669"/>
    <property type="project" value="InterPro"/>
</dbReference>
<dbReference type="Pfam" id="PF00160">
    <property type="entry name" value="Pro_isomerase"/>
    <property type="match status" value="1"/>
</dbReference>
<evidence type="ECO:0000259" key="10">
    <source>
        <dbReference type="PROSITE" id="PS50072"/>
    </source>
</evidence>
<feature type="domain" description="PPIase cyclophilin-type" evidence="10">
    <location>
        <begin position="7"/>
        <end position="172"/>
    </location>
</feature>
<evidence type="ECO:0000256" key="6">
    <source>
        <dbReference type="ARBA" id="ARBA00023110"/>
    </source>
</evidence>
<name>A0AAV3NYN1_LITER</name>
<evidence type="ECO:0000256" key="7">
    <source>
        <dbReference type="ARBA" id="ARBA00023235"/>
    </source>
</evidence>
<dbReference type="FunFam" id="2.40.100.10:FF:000022">
    <property type="entry name" value="Peptidyl-prolyl cis-trans isomerase CYP95"/>
    <property type="match status" value="1"/>
</dbReference>
<protein>
    <recommendedName>
        <fullName evidence="3">peptidylprolyl isomerase</fullName>
        <ecNumber evidence="3">5.2.1.8</ecNumber>
    </recommendedName>
</protein>
<evidence type="ECO:0000256" key="2">
    <source>
        <dbReference type="ARBA" id="ARBA00007365"/>
    </source>
</evidence>
<dbReference type="EMBL" id="BAABME010000658">
    <property type="protein sequence ID" value="GAA0144532.1"/>
    <property type="molecule type" value="Genomic_DNA"/>
</dbReference>
<keyword evidence="5 8" id="KW-0802">TPR repeat</keyword>
<sequence>MVNPRCFMDISIGGEVEGRIVMELYTHIVPKTVENFRALCTGEKGISPTTGTPLHYKGCCFHRVVRGYMVQSGDISGGNGTCGESIYGLKFEDENFEMKHERKGMLSMANVGPDTNGSQFLIATTSLPHLNGKNVVFGKVIKGLGLVRSIELVSVDDDGCPIIDVLIANCGEILEGEDDRIINFFKDGDKYPDWPADLEVRPNEPSGWIAAVSYIKALGNDYFKKLDYRMALKKYCKSLRYLDQCWNSEDIDPALQATLKNLKCQIFSNTSVCRLKTGDLAGALLQAEFAIRDGRDNPKAFFRQGQAYMALKNFEAAVESYQKALELEPDDANIKKELAKARKKIADRCDQEKKAYSKMFQQLPYKSPANVSSYSTPRRFFKWPFPPPSLVKHIKAVLARRQSSVKPNDGGVLEWGVGGVNLDKSFGFSKNFGNYVKPDERLNDIVGIVCYVAPEVLHKSYSTEADIWSIGVIAYILLCGSRPFWAPTESGFLRDVLKADPTFDEQPWPDLCSESKDVVKRLLNKDPRKRMTAAQALCHPWIKNSHDVKVPLDILIFKLMKTYMRSSALRKAALRATLTVDELCYLKEQFSLLEPNKNGTICLDNIKTALTRNATDAMKESRVHGFLSSLNALQYRRMDFEEFCAASLSVYQLEALDRCEQHARCAYELFEKDGNRAIVIEELASVSMGFTMILYSIIAFIVELGVSPSVPVHAVLHDWIRHTDGKLSFLGFAKLLNGVSSRSLAKAQ</sequence>
<evidence type="ECO:0000256" key="4">
    <source>
        <dbReference type="ARBA" id="ARBA00022737"/>
    </source>
</evidence>
<dbReference type="GO" id="GO:0005737">
    <property type="term" value="C:cytoplasm"/>
    <property type="evidence" value="ECO:0007669"/>
    <property type="project" value="TreeGrafter"/>
</dbReference>
<comment type="caution">
    <text evidence="11">The sequence shown here is derived from an EMBL/GenBank/DDBJ whole genome shotgun (WGS) entry which is preliminary data.</text>
</comment>
<dbReference type="InterPro" id="IPR011009">
    <property type="entry name" value="Kinase-like_dom_sf"/>
</dbReference>
<evidence type="ECO:0000256" key="1">
    <source>
        <dbReference type="ARBA" id="ARBA00000971"/>
    </source>
</evidence>
<evidence type="ECO:0000313" key="12">
    <source>
        <dbReference type="Proteomes" id="UP001454036"/>
    </source>
</evidence>
<dbReference type="Proteomes" id="UP001454036">
    <property type="component" value="Unassembled WGS sequence"/>
</dbReference>
<dbReference type="InterPro" id="IPR011990">
    <property type="entry name" value="TPR-like_helical_dom_sf"/>
</dbReference>
<dbReference type="Pfam" id="PF00515">
    <property type="entry name" value="TPR_1"/>
    <property type="match status" value="1"/>
</dbReference>
<evidence type="ECO:0000256" key="5">
    <source>
        <dbReference type="ARBA" id="ARBA00022803"/>
    </source>
</evidence>
<keyword evidence="7" id="KW-0413">Isomerase</keyword>
<dbReference type="Gene3D" id="2.40.100.10">
    <property type="entry name" value="Cyclophilin-like"/>
    <property type="match status" value="1"/>
</dbReference>
<dbReference type="InterPro" id="IPR011992">
    <property type="entry name" value="EF-hand-dom_pair"/>
</dbReference>
<reference evidence="11 12" key="1">
    <citation type="submission" date="2024-01" db="EMBL/GenBank/DDBJ databases">
        <title>The complete chloroplast genome sequence of Lithospermum erythrorhizon: insights into the phylogenetic relationship among Boraginaceae species and the maternal lineages of purple gromwells.</title>
        <authorList>
            <person name="Okada T."/>
            <person name="Watanabe K."/>
        </authorList>
    </citation>
    <scope>NUCLEOTIDE SEQUENCE [LARGE SCALE GENOMIC DNA]</scope>
</reference>
<dbReference type="GO" id="GO:0016018">
    <property type="term" value="F:cyclosporin A binding"/>
    <property type="evidence" value="ECO:0007669"/>
    <property type="project" value="TreeGrafter"/>
</dbReference>
<keyword evidence="6" id="KW-0697">Rotamase</keyword>
<dbReference type="EC" id="5.2.1.8" evidence="3"/>
<dbReference type="PROSITE" id="PS50011">
    <property type="entry name" value="PROTEIN_KINASE_DOM"/>
    <property type="match status" value="1"/>
</dbReference>
<dbReference type="InterPro" id="IPR019734">
    <property type="entry name" value="TPR_rpt"/>
</dbReference>
<dbReference type="SUPFAM" id="SSF48452">
    <property type="entry name" value="TPR-like"/>
    <property type="match status" value="1"/>
</dbReference>
<dbReference type="SMART" id="SM00028">
    <property type="entry name" value="TPR"/>
    <property type="match status" value="2"/>
</dbReference>
<dbReference type="SUPFAM" id="SSF50891">
    <property type="entry name" value="Cyclophilin-like"/>
    <property type="match status" value="1"/>
</dbReference>
<dbReference type="FunFam" id="1.25.40.10:FF:000029">
    <property type="entry name" value="peptidyl-prolyl cis-trans isomerase D"/>
    <property type="match status" value="1"/>
</dbReference>
<dbReference type="FunFam" id="1.10.510.10:FF:001864">
    <property type="entry name" value="Calcium-dependent protein kinase SK5"/>
    <property type="match status" value="1"/>
</dbReference>
<dbReference type="InterPro" id="IPR029000">
    <property type="entry name" value="Cyclophilin-like_dom_sf"/>
</dbReference>
<dbReference type="GO" id="GO:0004672">
    <property type="term" value="F:protein kinase activity"/>
    <property type="evidence" value="ECO:0007669"/>
    <property type="project" value="InterPro"/>
</dbReference>
<evidence type="ECO:0000256" key="8">
    <source>
        <dbReference type="PROSITE-ProRule" id="PRU00339"/>
    </source>
</evidence>
<dbReference type="Pfam" id="PF00069">
    <property type="entry name" value="Pkinase"/>
    <property type="match status" value="1"/>
</dbReference>
<organism evidence="11 12">
    <name type="scientific">Lithospermum erythrorhizon</name>
    <name type="common">Purple gromwell</name>
    <name type="synonym">Lithospermum officinale var. erythrorhizon</name>
    <dbReference type="NCBI Taxonomy" id="34254"/>
    <lineage>
        <taxon>Eukaryota</taxon>
        <taxon>Viridiplantae</taxon>
        <taxon>Streptophyta</taxon>
        <taxon>Embryophyta</taxon>
        <taxon>Tracheophyta</taxon>
        <taxon>Spermatophyta</taxon>
        <taxon>Magnoliopsida</taxon>
        <taxon>eudicotyledons</taxon>
        <taxon>Gunneridae</taxon>
        <taxon>Pentapetalae</taxon>
        <taxon>asterids</taxon>
        <taxon>lamiids</taxon>
        <taxon>Boraginales</taxon>
        <taxon>Boraginaceae</taxon>
        <taxon>Boraginoideae</taxon>
        <taxon>Lithospermeae</taxon>
        <taxon>Lithospermum</taxon>
    </lineage>
</organism>
<dbReference type="PRINTS" id="PR00153">
    <property type="entry name" value="CSAPPISMRASE"/>
</dbReference>
<dbReference type="GO" id="GO:0006457">
    <property type="term" value="P:protein folding"/>
    <property type="evidence" value="ECO:0007669"/>
    <property type="project" value="TreeGrafter"/>
</dbReference>
<evidence type="ECO:0000256" key="3">
    <source>
        <dbReference type="ARBA" id="ARBA00013194"/>
    </source>
</evidence>
<dbReference type="FunFam" id="1.10.238.10:FF:000085">
    <property type="entry name" value="CDPK-related kinase 1"/>
    <property type="match status" value="1"/>
</dbReference>
<evidence type="ECO:0000313" key="11">
    <source>
        <dbReference type="EMBL" id="GAA0144532.1"/>
    </source>
</evidence>
<keyword evidence="4" id="KW-0677">Repeat</keyword>
<dbReference type="SMART" id="SM00220">
    <property type="entry name" value="S_TKc"/>
    <property type="match status" value="1"/>
</dbReference>
<dbReference type="SUPFAM" id="SSF47473">
    <property type="entry name" value="EF-hand"/>
    <property type="match status" value="1"/>
</dbReference>
<comment type="catalytic activity">
    <reaction evidence="1">
        <text>[protein]-peptidylproline (omega=180) = [protein]-peptidylproline (omega=0)</text>
        <dbReference type="Rhea" id="RHEA:16237"/>
        <dbReference type="Rhea" id="RHEA-COMP:10747"/>
        <dbReference type="Rhea" id="RHEA-COMP:10748"/>
        <dbReference type="ChEBI" id="CHEBI:83833"/>
        <dbReference type="ChEBI" id="CHEBI:83834"/>
        <dbReference type="EC" id="5.2.1.8"/>
    </reaction>
</comment>
<proteinExistence type="inferred from homology"/>
<accession>A0AAV3NYN1</accession>
<comment type="similarity">
    <text evidence="2">Belongs to the cyclophilin-type PPIase family.</text>
</comment>
<dbReference type="Gene3D" id="1.10.238.10">
    <property type="entry name" value="EF-hand"/>
    <property type="match status" value="1"/>
</dbReference>